<feature type="binding site" evidence="8">
    <location>
        <begin position="7"/>
        <end position="15"/>
    </location>
    <ligand>
        <name>ATP</name>
        <dbReference type="ChEBI" id="CHEBI:30616"/>
    </ligand>
</feature>
<comment type="catalytic activity">
    <reaction evidence="7 8">
        <text>CMP + ATP = CDP + ADP</text>
        <dbReference type="Rhea" id="RHEA:11600"/>
        <dbReference type="ChEBI" id="CHEBI:30616"/>
        <dbReference type="ChEBI" id="CHEBI:58069"/>
        <dbReference type="ChEBI" id="CHEBI:60377"/>
        <dbReference type="ChEBI" id="CHEBI:456216"/>
        <dbReference type="EC" id="2.7.4.25"/>
    </reaction>
</comment>
<gene>
    <name evidence="8" type="primary">cmk</name>
    <name evidence="10" type="ORF">ENT73_01770</name>
</gene>
<dbReference type="SUPFAM" id="SSF52540">
    <property type="entry name" value="P-loop containing nucleoside triphosphate hydrolases"/>
    <property type="match status" value="1"/>
</dbReference>
<sequence length="227" mass="25597">MIITIDGPAGSGKTTVARALAKKLQIPLLESGAFYRFITWALLENNRDLGSFKEETELESFIDCLFSSLEVILEPEGTKLYFHGRELRTELRSREVEAKVSEVSAHPLVRGKVGSLLRKLSSNRSLITEGRDMGTVVFPQAGLKIYLTADLEVRAKRRFKDVQDRDFEEVVHNLRQRDTLDSEREVAPLKKPVGAIEIDTTNLTVDEVVSKIESLIGERECSTKRCF</sequence>
<dbReference type="AlphaFoldDB" id="A0A832LVX3"/>
<feature type="domain" description="Cytidylate kinase" evidence="9">
    <location>
        <begin position="3"/>
        <end position="215"/>
    </location>
</feature>
<evidence type="ECO:0000256" key="3">
    <source>
        <dbReference type="ARBA" id="ARBA00022741"/>
    </source>
</evidence>
<comment type="catalytic activity">
    <reaction evidence="6 8">
        <text>dCMP + ATP = dCDP + ADP</text>
        <dbReference type="Rhea" id="RHEA:25094"/>
        <dbReference type="ChEBI" id="CHEBI:30616"/>
        <dbReference type="ChEBI" id="CHEBI:57566"/>
        <dbReference type="ChEBI" id="CHEBI:58593"/>
        <dbReference type="ChEBI" id="CHEBI:456216"/>
        <dbReference type="EC" id="2.7.4.25"/>
    </reaction>
</comment>
<dbReference type="InterPro" id="IPR003136">
    <property type="entry name" value="Cytidylate_kin"/>
</dbReference>
<dbReference type="Pfam" id="PF02224">
    <property type="entry name" value="Cytidylate_kin"/>
    <property type="match status" value="1"/>
</dbReference>
<comment type="similarity">
    <text evidence="1 8">Belongs to the cytidylate kinase family. Type 1 subfamily.</text>
</comment>
<evidence type="ECO:0000313" key="10">
    <source>
        <dbReference type="EMBL" id="HGV54804.1"/>
    </source>
</evidence>
<evidence type="ECO:0000256" key="4">
    <source>
        <dbReference type="ARBA" id="ARBA00022777"/>
    </source>
</evidence>
<proteinExistence type="inferred from homology"/>
<reference evidence="10" key="1">
    <citation type="journal article" date="2020" name="mSystems">
        <title>Genome- and Community-Level Interaction Insights into Carbon Utilization and Element Cycling Functions of Hydrothermarchaeota in Hydrothermal Sediment.</title>
        <authorList>
            <person name="Zhou Z."/>
            <person name="Liu Y."/>
            <person name="Xu W."/>
            <person name="Pan J."/>
            <person name="Luo Z.H."/>
            <person name="Li M."/>
        </authorList>
    </citation>
    <scope>NUCLEOTIDE SEQUENCE [LARGE SCALE GENOMIC DNA]</scope>
    <source>
        <strain evidence="10">SpSt-605</strain>
    </source>
</reference>
<evidence type="ECO:0000256" key="5">
    <source>
        <dbReference type="ARBA" id="ARBA00022840"/>
    </source>
</evidence>
<name>A0A832LVX3_9BACT</name>
<dbReference type="HAMAP" id="MF_00238">
    <property type="entry name" value="Cytidyl_kinase_type1"/>
    <property type="match status" value="1"/>
</dbReference>
<evidence type="ECO:0000256" key="1">
    <source>
        <dbReference type="ARBA" id="ARBA00009427"/>
    </source>
</evidence>
<accession>A0A832LVX3</accession>
<keyword evidence="8" id="KW-0963">Cytoplasm</keyword>
<dbReference type="NCBIfam" id="TIGR00017">
    <property type="entry name" value="cmk"/>
    <property type="match status" value="1"/>
</dbReference>
<dbReference type="Gene3D" id="3.40.50.300">
    <property type="entry name" value="P-loop containing nucleotide triphosphate hydrolases"/>
    <property type="match status" value="1"/>
</dbReference>
<dbReference type="GO" id="GO:0015949">
    <property type="term" value="P:nucleobase-containing small molecule interconversion"/>
    <property type="evidence" value="ECO:0007669"/>
    <property type="project" value="TreeGrafter"/>
</dbReference>
<keyword evidence="4 8" id="KW-0418">Kinase</keyword>
<dbReference type="EMBL" id="DSZU01000028">
    <property type="protein sequence ID" value="HGV54804.1"/>
    <property type="molecule type" value="Genomic_DNA"/>
</dbReference>
<dbReference type="CDD" id="cd02019">
    <property type="entry name" value="NK"/>
    <property type="match status" value="1"/>
</dbReference>
<keyword evidence="2 8" id="KW-0808">Transferase</keyword>
<dbReference type="GO" id="GO:0005829">
    <property type="term" value="C:cytosol"/>
    <property type="evidence" value="ECO:0007669"/>
    <property type="project" value="TreeGrafter"/>
</dbReference>
<protein>
    <recommendedName>
        <fullName evidence="8">Cytidylate kinase</fullName>
        <shortName evidence="8">CK</shortName>
        <ecNumber evidence="8">2.7.4.25</ecNumber>
    </recommendedName>
    <alternativeName>
        <fullName evidence="8">Cytidine monophosphate kinase</fullName>
        <shortName evidence="8">CMP kinase</shortName>
    </alternativeName>
</protein>
<evidence type="ECO:0000259" key="9">
    <source>
        <dbReference type="Pfam" id="PF02224"/>
    </source>
</evidence>
<keyword evidence="5 8" id="KW-0067">ATP-binding</keyword>
<dbReference type="CDD" id="cd02020">
    <property type="entry name" value="CMPK"/>
    <property type="match status" value="1"/>
</dbReference>
<dbReference type="GO" id="GO:0006220">
    <property type="term" value="P:pyrimidine nucleotide metabolic process"/>
    <property type="evidence" value="ECO:0007669"/>
    <property type="project" value="UniProtKB-UniRule"/>
</dbReference>
<dbReference type="GO" id="GO:0036431">
    <property type="term" value="F:dCMP kinase activity"/>
    <property type="evidence" value="ECO:0007669"/>
    <property type="project" value="InterPro"/>
</dbReference>
<dbReference type="EC" id="2.7.4.25" evidence="8"/>
<dbReference type="InterPro" id="IPR027417">
    <property type="entry name" value="P-loop_NTPase"/>
</dbReference>
<evidence type="ECO:0000256" key="7">
    <source>
        <dbReference type="ARBA" id="ARBA00048478"/>
    </source>
</evidence>
<dbReference type="PANTHER" id="PTHR21299">
    <property type="entry name" value="CYTIDYLATE KINASE/PANTOATE-BETA-ALANINE LIGASE"/>
    <property type="match status" value="1"/>
</dbReference>
<comment type="caution">
    <text evidence="10">The sequence shown here is derived from an EMBL/GenBank/DDBJ whole genome shotgun (WGS) entry which is preliminary data.</text>
</comment>
<dbReference type="PANTHER" id="PTHR21299:SF2">
    <property type="entry name" value="CYTIDYLATE KINASE"/>
    <property type="match status" value="1"/>
</dbReference>
<dbReference type="GO" id="GO:0005524">
    <property type="term" value="F:ATP binding"/>
    <property type="evidence" value="ECO:0007669"/>
    <property type="project" value="UniProtKB-UniRule"/>
</dbReference>
<organism evidence="10">
    <name type="scientific">Caldimicrobium thiodismutans</name>
    <dbReference type="NCBI Taxonomy" id="1653476"/>
    <lineage>
        <taxon>Bacteria</taxon>
        <taxon>Pseudomonadati</taxon>
        <taxon>Thermodesulfobacteriota</taxon>
        <taxon>Thermodesulfobacteria</taxon>
        <taxon>Thermodesulfobacteriales</taxon>
        <taxon>Thermodesulfobacteriaceae</taxon>
        <taxon>Caldimicrobium</taxon>
    </lineage>
</organism>
<evidence type="ECO:0000256" key="6">
    <source>
        <dbReference type="ARBA" id="ARBA00047615"/>
    </source>
</evidence>
<keyword evidence="3 8" id="KW-0547">Nucleotide-binding</keyword>
<comment type="subcellular location">
    <subcellularLocation>
        <location evidence="8">Cytoplasm</location>
    </subcellularLocation>
</comment>
<evidence type="ECO:0000256" key="2">
    <source>
        <dbReference type="ARBA" id="ARBA00022679"/>
    </source>
</evidence>
<evidence type="ECO:0000256" key="8">
    <source>
        <dbReference type="HAMAP-Rule" id="MF_00238"/>
    </source>
</evidence>
<dbReference type="InterPro" id="IPR011994">
    <property type="entry name" value="Cytidylate_kinase_dom"/>
</dbReference>